<dbReference type="Proteomes" id="UP001296104">
    <property type="component" value="Unassembled WGS sequence"/>
</dbReference>
<sequence>MPIIRNPFRKNDENARPSLAVDGAEKPPGSSNGASQVDLSEKRPVEYKLSEINDSGVYLPPSPTNEKKSFWGAASSRSTTSSSLHRCAFDENEPFSISRESFDSYRRSFDISARSPVIPTLEGRPRGSLDSRTFHPPPRSSNSFHRPLQVPQTQEEDRFEDVNIDDPKPQPQKKRGIFARILDNDDEPRPASSGDKSGPWHHLTGRKRGQSGQGAELGAVPKREATPRPERQVEKQSEKQVEKLTESSQQANGNSTQAPKKENTQAPEIRVSDS</sequence>
<feature type="compositionally biased region" description="Basic and acidic residues" evidence="1">
    <location>
        <begin position="39"/>
        <end position="51"/>
    </location>
</feature>
<name>A0AAI8Z5K7_9PEZI</name>
<feature type="compositionally biased region" description="Polar residues" evidence="1">
    <location>
        <begin position="29"/>
        <end position="38"/>
    </location>
</feature>
<evidence type="ECO:0000313" key="2">
    <source>
        <dbReference type="EMBL" id="CAK4032837.1"/>
    </source>
</evidence>
<feature type="compositionally biased region" description="Polar residues" evidence="1">
    <location>
        <begin position="246"/>
        <end position="258"/>
    </location>
</feature>
<dbReference type="EMBL" id="CAVMBE010000071">
    <property type="protein sequence ID" value="CAK4032837.1"/>
    <property type="molecule type" value="Genomic_DNA"/>
</dbReference>
<proteinExistence type="predicted"/>
<evidence type="ECO:0000313" key="3">
    <source>
        <dbReference type="Proteomes" id="UP001296104"/>
    </source>
</evidence>
<comment type="caution">
    <text evidence="2">The sequence shown here is derived from an EMBL/GenBank/DDBJ whole genome shotgun (WGS) entry which is preliminary data.</text>
</comment>
<feature type="region of interest" description="Disordered" evidence="1">
    <location>
        <begin position="113"/>
        <end position="274"/>
    </location>
</feature>
<gene>
    <name evidence="2" type="ORF">LECACI_7A007995</name>
</gene>
<accession>A0AAI8Z5K7</accession>
<reference evidence="2" key="1">
    <citation type="submission" date="2023-11" db="EMBL/GenBank/DDBJ databases">
        <authorList>
            <person name="Alioto T."/>
            <person name="Alioto T."/>
            <person name="Gomez Garrido J."/>
        </authorList>
    </citation>
    <scope>NUCLEOTIDE SEQUENCE</scope>
</reference>
<feature type="compositionally biased region" description="Basic and acidic residues" evidence="1">
    <location>
        <begin position="123"/>
        <end position="133"/>
    </location>
</feature>
<evidence type="ECO:0000256" key="1">
    <source>
        <dbReference type="SAM" id="MobiDB-lite"/>
    </source>
</evidence>
<keyword evidence="3" id="KW-1185">Reference proteome</keyword>
<protein>
    <submittedName>
        <fullName evidence="2">Uncharacterized protein</fullName>
    </submittedName>
</protein>
<dbReference type="AlphaFoldDB" id="A0AAI8Z5K7"/>
<feature type="region of interest" description="Disordered" evidence="1">
    <location>
        <begin position="1"/>
        <end position="84"/>
    </location>
</feature>
<feature type="compositionally biased region" description="Basic and acidic residues" evidence="1">
    <location>
        <begin position="221"/>
        <end position="245"/>
    </location>
</feature>
<organism evidence="2 3">
    <name type="scientific">Lecanosticta acicola</name>
    <dbReference type="NCBI Taxonomy" id="111012"/>
    <lineage>
        <taxon>Eukaryota</taxon>
        <taxon>Fungi</taxon>
        <taxon>Dikarya</taxon>
        <taxon>Ascomycota</taxon>
        <taxon>Pezizomycotina</taxon>
        <taxon>Dothideomycetes</taxon>
        <taxon>Dothideomycetidae</taxon>
        <taxon>Mycosphaerellales</taxon>
        <taxon>Mycosphaerellaceae</taxon>
        <taxon>Lecanosticta</taxon>
    </lineage>
</organism>